<comment type="similarity">
    <text evidence="2 10">Belongs to the disproportionating enzyme family.</text>
</comment>
<evidence type="ECO:0000256" key="1">
    <source>
        <dbReference type="ARBA" id="ARBA00000439"/>
    </source>
</evidence>
<dbReference type="Gene3D" id="3.20.20.80">
    <property type="entry name" value="Glycosidases"/>
    <property type="match status" value="1"/>
</dbReference>
<dbReference type="GO" id="GO:0004134">
    <property type="term" value="F:4-alpha-glucanotransferase activity"/>
    <property type="evidence" value="ECO:0007669"/>
    <property type="project" value="UniProtKB-EC"/>
</dbReference>
<dbReference type="EMBL" id="JAWCUA010000001">
    <property type="protein sequence ID" value="MDU0111569.1"/>
    <property type="molecule type" value="Genomic_DNA"/>
</dbReference>
<protein>
    <recommendedName>
        <fullName evidence="4 10">4-alpha-glucanotransferase</fullName>
        <ecNumber evidence="3 10">2.4.1.25</ecNumber>
    </recommendedName>
    <alternativeName>
        <fullName evidence="8 10">Amylomaltase</fullName>
    </alternativeName>
    <alternativeName>
        <fullName evidence="9 10">Disproportionating enzyme</fullName>
    </alternativeName>
</protein>
<keyword evidence="5 10" id="KW-0328">Glycosyltransferase</keyword>
<evidence type="ECO:0000256" key="4">
    <source>
        <dbReference type="ARBA" id="ARBA00020295"/>
    </source>
</evidence>
<sequence length="737" mass="83270">MHASLIEHLVQARGIESEYTDAWGKQSFIKSESKQKILAAMGYPIDDEDALVNMVNAETEASWFTIVEPASIYRQGQHNVLHFKLPIDFANDELHIDIKQKGKICKKLKFVPIDQELLGAFEVRDMEIQHYALPVDFDLAIGYYHLDLLEPGIEEPLGSGSLIIAPESCYKQPALEQGKKLWGPSVQLYCVRSKHNWGVGDFSDLKYLIEKVAQRGADFVGLNPIHALYPNNPDSCSPYSPSSRRWLNVIYIDVQQVTGYEQCLVTQKLVNSDSFQTQLNAAKSVAEVDYASVMELKLKALKPLYQHFVKHEIANNSDLAKKFAEFKLNGEESLIQAATYDAIQDKFKADGRFIGDNWGWPVWPQEFQDYDSATVVKFKQDNAELVDFYAYLQFVAFTQLEEVNEFSKAQGMAMGTYRDLAVGVSEGSTEIWANKDLYCTDVSVGAPPDVLGPLGQSWGLPPMDPIKLYQQGYQPIIDLFRSNMHACGALRIDHVMALLRLWWVPKGDTAKEGTYVYYPVDELLAILALESHLNQCSIIGEDLGTVPEDITGKLQENGIHSYKVFFFEQAADGGFYSPEHYLEQSMATLTTHDMPTLIGYWHCKDLELGKELGLYSGDELMQSLYGDRIRDKQAILNTLHGHHSIPEHIGHDANTVGMTQELNYGMQIHMAKGQAALLSLQLEDWLQMDKPVNIPGTSDEYPNWRRKLTMDLEDIFSVNEINHLTDELTKARKQASK</sequence>
<dbReference type="EC" id="2.4.1.25" evidence="3 10"/>
<dbReference type="PANTHER" id="PTHR32438:SF5">
    <property type="entry name" value="4-ALPHA-GLUCANOTRANSFERASE DPE1, CHLOROPLASTIC_AMYLOPLASTIC"/>
    <property type="match status" value="1"/>
</dbReference>
<dbReference type="Pfam" id="PF02446">
    <property type="entry name" value="Glyco_hydro_77"/>
    <property type="match status" value="1"/>
</dbReference>
<keyword evidence="7 10" id="KW-0119">Carbohydrate metabolism</keyword>
<evidence type="ECO:0000256" key="8">
    <source>
        <dbReference type="ARBA" id="ARBA00031423"/>
    </source>
</evidence>
<dbReference type="Proteomes" id="UP001257914">
    <property type="component" value="Unassembled WGS sequence"/>
</dbReference>
<evidence type="ECO:0000313" key="12">
    <source>
        <dbReference type="Proteomes" id="UP001257914"/>
    </source>
</evidence>
<comment type="caution">
    <text evidence="11">The sequence shown here is derived from an EMBL/GenBank/DDBJ whole genome shotgun (WGS) entry which is preliminary data.</text>
</comment>
<evidence type="ECO:0000313" key="11">
    <source>
        <dbReference type="EMBL" id="MDU0111569.1"/>
    </source>
</evidence>
<evidence type="ECO:0000256" key="9">
    <source>
        <dbReference type="ARBA" id="ARBA00031501"/>
    </source>
</evidence>
<evidence type="ECO:0000256" key="2">
    <source>
        <dbReference type="ARBA" id="ARBA00005684"/>
    </source>
</evidence>
<evidence type="ECO:0000256" key="5">
    <source>
        <dbReference type="ARBA" id="ARBA00022676"/>
    </source>
</evidence>
<comment type="catalytic activity">
    <reaction evidence="1 10">
        <text>Transfers a segment of a (1-&gt;4)-alpha-D-glucan to a new position in an acceptor, which may be glucose or a (1-&gt;4)-alpha-D-glucan.</text>
        <dbReference type="EC" id="2.4.1.25"/>
    </reaction>
</comment>
<dbReference type="InterPro" id="IPR003385">
    <property type="entry name" value="Glyco_hydro_77"/>
</dbReference>
<dbReference type="RefSeq" id="WP_315945500.1">
    <property type="nucleotide sequence ID" value="NZ_JAWCUA010000001.1"/>
</dbReference>
<dbReference type="SUPFAM" id="SSF51445">
    <property type="entry name" value="(Trans)glycosidases"/>
    <property type="match status" value="1"/>
</dbReference>
<reference evidence="11 12" key="1">
    <citation type="submission" date="2023-10" db="EMBL/GenBank/DDBJ databases">
        <title>Psychrosphaera aquimaarina strain SW33 isolated from seawater.</title>
        <authorList>
            <person name="Bayburt H."/>
            <person name="Kim J.M."/>
            <person name="Choi B.J."/>
            <person name="Jeon C.O."/>
        </authorList>
    </citation>
    <scope>NUCLEOTIDE SEQUENCE [LARGE SCALE GENOMIC DNA]</scope>
    <source>
        <strain evidence="11 12">KCTC 52743</strain>
    </source>
</reference>
<dbReference type="NCBIfam" id="TIGR00217">
    <property type="entry name" value="malQ"/>
    <property type="match status" value="1"/>
</dbReference>
<proteinExistence type="inferred from homology"/>
<gene>
    <name evidence="11" type="primary">malQ</name>
    <name evidence="11" type="ORF">RT723_00805</name>
</gene>
<evidence type="ECO:0000256" key="3">
    <source>
        <dbReference type="ARBA" id="ARBA00012560"/>
    </source>
</evidence>
<organism evidence="11 12">
    <name type="scientific">Psychrosphaera aquimarina</name>
    <dbReference type="NCBI Taxonomy" id="2044854"/>
    <lineage>
        <taxon>Bacteria</taxon>
        <taxon>Pseudomonadati</taxon>
        <taxon>Pseudomonadota</taxon>
        <taxon>Gammaproteobacteria</taxon>
        <taxon>Alteromonadales</taxon>
        <taxon>Pseudoalteromonadaceae</taxon>
        <taxon>Psychrosphaera</taxon>
    </lineage>
</organism>
<evidence type="ECO:0000256" key="10">
    <source>
        <dbReference type="RuleBase" id="RU361207"/>
    </source>
</evidence>
<keyword evidence="12" id="KW-1185">Reference proteome</keyword>
<dbReference type="InterPro" id="IPR017853">
    <property type="entry name" value="GH"/>
</dbReference>
<dbReference type="NCBIfam" id="NF008274">
    <property type="entry name" value="PRK11052.1"/>
    <property type="match status" value="1"/>
</dbReference>
<accession>A0ABU3QWA3</accession>
<evidence type="ECO:0000256" key="7">
    <source>
        <dbReference type="ARBA" id="ARBA00023277"/>
    </source>
</evidence>
<name>A0ABU3QWA3_9GAMM</name>
<keyword evidence="6 10" id="KW-0808">Transferase</keyword>
<evidence type="ECO:0000256" key="6">
    <source>
        <dbReference type="ARBA" id="ARBA00022679"/>
    </source>
</evidence>
<dbReference type="PANTHER" id="PTHR32438">
    <property type="entry name" value="4-ALPHA-GLUCANOTRANSFERASE DPE1, CHLOROPLASTIC/AMYLOPLASTIC"/>
    <property type="match status" value="1"/>
</dbReference>